<dbReference type="EMBL" id="CZKA01000002">
    <property type="protein sequence ID" value="CUR53917.1"/>
    <property type="molecule type" value="Genomic_DNA"/>
</dbReference>
<evidence type="ECO:0000313" key="1">
    <source>
        <dbReference type="EMBL" id="CUR53917.1"/>
    </source>
</evidence>
<accession>A0A2P2BVZ8</accession>
<organism evidence="1">
    <name type="scientific">metagenome</name>
    <dbReference type="NCBI Taxonomy" id="256318"/>
    <lineage>
        <taxon>unclassified sequences</taxon>
        <taxon>metagenomes</taxon>
    </lineage>
</organism>
<sequence>MDTDRRAYAELATPPEMYDDCRSIGVKLRYDRIARAAALPAPSLRFEDFPRDLPKRELSVDAATARLAAALFSD</sequence>
<reference evidence="1" key="1">
    <citation type="submission" date="2015-08" db="EMBL/GenBank/DDBJ databases">
        <authorList>
            <person name="Babu N.S."/>
            <person name="Beckwith C.J."/>
            <person name="Beseler K.G."/>
            <person name="Brison A."/>
            <person name="Carone J.V."/>
            <person name="Caskin T.P."/>
            <person name="Diamond M."/>
            <person name="Durham M.E."/>
            <person name="Foxe J.M."/>
            <person name="Go M."/>
            <person name="Henderson B.A."/>
            <person name="Jones I.B."/>
            <person name="McGettigan J.A."/>
            <person name="Micheletti S.J."/>
            <person name="Nasrallah M.E."/>
            <person name="Ortiz D."/>
            <person name="Piller C.R."/>
            <person name="Privatt S.R."/>
            <person name="Schneider S.L."/>
            <person name="Sharp S."/>
            <person name="Smith T.C."/>
            <person name="Stanton J.D."/>
            <person name="Ullery H.E."/>
            <person name="Wilson R.J."/>
            <person name="Serrano M.G."/>
            <person name="Buck G."/>
            <person name="Lee V."/>
            <person name="Wang Y."/>
            <person name="Carvalho R."/>
            <person name="Voegtly L."/>
            <person name="Shi R."/>
            <person name="Duckworth R."/>
            <person name="Johnson A."/>
            <person name="Loviza R."/>
            <person name="Walstead R."/>
            <person name="Shah Z."/>
            <person name="Kiflezghi M."/>
            <person name="Wade K."/>
            <person name="Ball S.L."/>
            <person name="Bradley K.W."/>
            <person name="Asai D.J."/>
            <person name="Bowman C.A."/>
            <person name="Russell D.A."/>
            <person name="Pope W.H."/>
            <person name="Jacobs-Sera D."/>
            <person name="Hendrix R.W."/>
            <person name="Hatfull G.F."/>
        </authorList>
    </citation>
    <scope>NUCLEOTIDE SEQUENCE</scope>
</reference>
<gene>
    <name evidence="1" type="ORF">NOCA2100050</name>
</gene>
<name>A0A2P2BVZ8_9ZZZZ</name>
<proteinExistence type="predicted"/>
<dbReference type="AlphaFoldDB" id="A0A2P2BVZ8"/>
<protein>
    <submittedName>
        <fullName evidence="1">Uncharacterized protein</fullName>
    </submittedName>
</protein>